<evidence type="ECO:0000256" key="1">
    <source>
        <dbReference type="ARBA" id="ARBA00004141"/>
    </source>
</evidence>
<dbReference type="PANTHER" id="PTHR43791">
    <property type="entry name" value="PERMEASE-RELATED"/>
    <property type="match status" value="1"/>
</dbReference>
<protein>
    <recommendedName>
        <fullName evidence="9">Major facilitator superfamily (MFS) profile domain-containing protein</fullName>
    </recommendedName>
</protein>
<keyword evidence="3 6" id="KW-0812">Transmembrane</keyword>
<feature type="transmembrane region" description="Helical" evidence="6">
    <location>
        <begin position="312"/>
        <end position="336"/>
    </location>
</feature>
<dbReference type="GO" id="GO:0016020">
    <property type="term" value="C:membrane"/>
    <property type="evidence" value="ECO:0007669"/>
    <property type="project" value="UniProtKB-SubCell"/>
</dbReference>
<comment type="subcellular location">
    <subcellularLocation>
        <location evidence="1">Membrane</location>
        <topology evidence="1">Multi-pass membrane protein</topology>
    </subcellularLocation>
</comment>
<dbReference type="InterPro" id="IPR011701">
    <property type="entry name" value="MFS"/>
</dbReference>
<dbReference type="SUPFAM" id="SSF103473">
    <property type="entry name" value="MFS general substrate transporter"/>
    <property type="match status" value="1"/>
</dbReference>
<evidence type="ECO:0000313" key="8">
    <source>
        <dbReference type="Proteomes" id="UP000078343"/>
    </source>
</evidence>
<organism evidence="7 8">
    <name type="scientific">Fonsecaea erecta</name>
    <dbReference type="NCBI Taxonomy" id="1367422"/>
    <lineage>
        <taxon>Eukaryota</taxon>
        <taxon>Fungi</taxon>
        <taxon>Dikarya</taxon>
        <taxon>Ascomycota</taxon>
        <taxon>Pezizomycotina</taxon>
        <taxon>Eurotiomycetes</taxon>
        <taxon>Chaetothyriomycetidae</taxon>
        <taxon>Chaetothyriales</taxon>
        <taxon>Herpotrichiellaceae</taxon>
        <taxon>Fonsecaea</taxon>
    </lineage>
</organism>
<feature type="transmembrane region" description="Helical" evidence="6">
    <location>
        <begin position="243"/>
        <end position="263"/>
    </location>
</feature>
<reference evidence="7 8" key="1">
    <citation type="submission" date="2016-04" db="EMBL/GenBank/DDBJ databases">
        <title>Draft genome of Fonsecaea erecta CBS 125763.</title>
        <authorList>
            <person name="Weiss V.A."/>
            <person name="Vicente V.A."/>
            <person name="Raittz R.T."/>
            <person name="Moreno L.F."/>
            <person name="De Souza E.M."/>
            <person name="Pedrosa F.O."/>
            <person name="Steffens M.B."/>
            <person name="Faoro H."/>
            <person name="Tadra-Sfeir M.Z."/>
            <person name="Najafzadeh M.J."/>
            <person name="Felipe M.S."/>
            <person name="Teixeira M."/>
            <person name="Sun J."/>
            <person name="Xi L."/>
            <person name="Gomes R."/>
            <person name="De Azevedo C.M."/>
            <person name="Salgado C.G."/>
            <person name="Da Silva M.B."/>
            <person name="Nascimento M.F."/>
            <person name="Queiroz-Telles F."/>
            <person name="Attili D.S."/>
            <person name="Gorbushina A."/>
        </authorList>
    </citation>
    <scope>NUCLEOTIDE SEQUENCE [LARGE SCALE GENOMIC DNA]</scope>
    <source>
        <strain evidence="7 8">CBS 125763</strain>
    </source>
</reference>
<evidence type="ECO:0000256" key="5">
    <source>
        <dbReference type="ARBA" id="ARBA00023136"/>
    </source>
</evidence>
<dbReference type="InterPro" id="IPR036259">
    <property type="entry name" value="MFS_trans_sf"/>
</dbReference>
<feature type="transmembrane region" description="Helical" evidence="6">
    <location>
        <begin position="141"/>
        <end position="160"/>
    </location>
</feature>
<evidence type="ECO:0000256" key="6">
    <source>
        <dbReference type="SAM" id="Phobius"/>
    </source>
</evidence>
<dbReference type="RefSeq" id="XP_018696746.1">
    <property type="nucleotide sequence ID" value="XM_018834122.1"/>
</dbReference>
<dbReference type="Pfam" id="PF07690">
    <property type="entry name" value="MFS_1"/>
    <property type="match status" value="1"/>
</dbReference>
<feature type="transmembrane region" description="Helical" evidence="6">
    <location>
        <begin position="117"/>
        <end position="135"/>
    </location>
</feature>
<comment type="caution">
    <text evidence="7">The sequence shown here is derived from an EMBL/GenBank/DDBJ whole genome shotgun (WGS) entry which is preliminary data.</text>
</comment>
<dbReference type="AlphaFoldDB" id="A0A178ZUE7"/>
<proteinExistence type="predicted"/>
<evidence type="ECO:0008006" key="9">
    <source>
        <dbReference type="Google" id="ProtNLM"/>
    </source>
</evidence>
<dbReference type="EMBL" id="LVYI01000002">
    <property type="protein sequence ID" value="OAP63379.1"/>
    <property type="molecule type" value="Genomic_DNA"/>
</dbReference>
<dbReference type="PANTHER" id="PTHR43791:SF97">
    <property type="entry name" value="ALLANTOATE TRANSPORTER, PUTATIVE (AFU_ORTHOLOGUE AFUA_1G14700)-RELATED"/>
    <property type="match status" value="1"/>
</dbReference>
<keyword evidence="4 6" id="KW-1133">Transmembrane helix</keyword>
<evidence type="ECO:0000256" key="2">
    <source>
        <dbReference type="ARBA" id="ARBA00022448"/>
    </source>
</evidence>
<gene>
    <name evidence="7" type="ORF">AYL99_02606</name>
</gene>
<evidence type="ECO:0000256" key="4">
    <source>
        <dbReference type="ARBA" id="ARBA00022989"/>
    </source>
</evidence>
<evidence type="ECO:0000313" key="7">
    <source>
        <dbReference type="EMBL" id="OAP63379.1"/>
    </source>
</evidence>
<dbReference type="Gene3D" id="1.20.1250.20">
    <property type="entry name" value="MFS general substrate transporter like domains"/>
    <property type="match status" value="1"/>
</dbReference>
<feature type="transmembrane region" description="Helical" evidence="6">
    <location>
        <begin position="212"/>
        <end position="231"/>
    </location>
</feature>
<dbReference type="OrthoDB" id="6730379at2759"/>
<name>A0A178ZUE7_9EURO</name>
<dbReference type="GO" id="GO:0022857">
    <property type="term" value="F:transmembrane transporter activity"/>
    <property type="evidence" value="ECO:0007669"/>
    <property type="project" value="InterPro"/>
</dbReference>
<evidence type="ECO:0000256" key="3">
    <source>
        <dbReference type="ARBA" id="ARBA00022692"/>
    </source>
</evidence>
<keyword evidence="8" id="KW-1185">Reference proteome</keyword>
<dbReference type="Proteomes" id="UP000078343">
    <property type="component" value="Unassembled WGS sequence"/>
</dbReference>
<sequence>MDKEEKSTAGHDETAVEDKIAHGFESHIAGTDIALGIVNDSPVSSVSAAEERRVLRKIDWIIMLMPMITFTMQYIDKVILNGAAQVGIIQDLHLYTVQGINPKTHEPILNLKRFSNVTLIFYWGCLTGLLPASYLAQRLPIAKFLGCTVIVWGGVVMLTVTCKSYQGFLVQRAGERDRQVLPRHTECAVAPGFSIVISMWWRRTQQLPRFSIWYTSCAFGALVGSLLIYGIGHIHGSLAQWKYQYLILDAITVMWGVFMVFALPNNPVTAYFLNERQKVVAIERMRSEQTGIENNKFKLYQVKEALVDPKTWIMFATTFCIHFVNGSVSGFGSIIVNSFGHSHLKAIALQR</sequence>
<keyword evidence="2" id="KW-0813">Transport</keyword>
<dbReference type="GeneID" id="30006776"/>
<keyword evidence="5 6" id="KW-0472">Membrane</keyword>
<accession>A0A178ZUE7</accession>